<dbReference type="Proteomes" id="UP000266841">
    <property type="component" value="Unassembled WGS sequence"/>
</dbReference>
<feature type="compositionally biased region" description="Basic and acidic residues" evidence="1">
    <location>
        <begin position="10"/>
        <end position="20"/>
    </location>
</feature>
<evidence type="ECO:0000256" key="1">
    <source>
        <dbReference type="SAM" id="MobiDB-lite"/>
    </source>
</evidence>
<protein>
    <submittedName>
        <fullName evidence="2">Uncharacterized protein</fullName>
    </submittedName>
</protein>
<feature type="region of interest" description="Disordered" evidence="1">
    <location>
        <begin position="1"/>
        <end position="95"/>
    </location>
</feature>
<evidence type="ECO:0000313" key="2">
    <source>
        <dbReference type="EMBL" id="EJK77232.1"/>
    </source>
</evidence>
<dbReference type="AlphaFoldDB" id="K0TR60"/>
<name>K0TR60_THAOC</name>
<feature type="non-terminal residue" evidence="2">
    <location>
        <position position="1"/>
    </location>
</feature>
<feature type="compositionally biased region" description="Basic and acidic residues" evidence="1">
    <location>
        <begin position="86"/>
        <end position="95"/>
    </location>
</feature>
<reference evidence="2 3" key="1">
    <citation type="journal article" date="2012" name="Genome Biol.">
        <title>Genome and low-iron response of an oceanic diatom adapted to chronic iron limitation.</title>
        <authorList>
            <person name="Lommer M."/>
            <person name="Specht M."/>
            <person name="Roy A.S."/>
            <person name="Kraemer L."/>
            <person name="Andreson R."/>
            <person name="Gutowska M.A."/>
            <person name="Wolf J."/>
            <person name="Bergner S.V."/>
            <person name="Schilhabel M.B."/>
            <person name="Klostermeier U.C."/>
            <person name="Beiko R.G."/>
            <person name="Rosenstiel P."/>
            <person name="Hippler M."/>
            <person name="Laroche J."/>
        </authorList>
    </citation>
    <scope>NUCLEOTIDE SEQUENCE [LARGE SCALE GENOMIC DNA]</scope>
    <source>
        <strain evidence="2 3">CCMP1005</strain>
    </source>
</reference>
<accession>K0TR60</accession>
<organism evidence="2 3">
    <name type="scientific">Thalassiosira oceanica</name>
    <name type="common">Marine diatom</name>
    <dbReference type="NCBI Taxonomy" id="159749"/>
    <lineage>
        <taxon>Eukaryota</taxon>
        <taxon>Sar</taxon>
        <taxon>Stramenopiles</taxon>
        <taxon>Ochrophyta</taxon>
        <taxon>Bacillariophyta</taxon>
        <taxon>Coscinodiscophyceae</taxon>
        <taxon>Thalassiosirophycidae</taxon>
        <taxon>Thalassiosirales</taxon>
        <taxon>Thalassiosiraceae</taxon>
        <taxon>Thalassiosira</taxon>
    </lineage>
</organism>
<comment type="caution">
    <text evidence="2">The sequence shown here is derived from an EMBL/GenBank/DDBJ whole genome shotgun (WGS) entry which is preliminary data.</text>
</comment>
<evidence type="ECO:0000313" key="3">
    <source>
        <dbReference type="Proteomes" id="UP000266841"/>
    </source>
</evidence>
<proteinExistence type="predicted"/>
<dbReference type="EMBL" id="AGNL01001144">
    <property type="protein sequence ID" value="EJK77232.1"/>
    <property type="molecule type" value="Genomic_DNA"/>
</dbReference>
<keyword evidence="3" id="KW-1185">Reference proteome</keyword>
<sequence length="95" mass="9958">LGNSGQGAERLGRPPTEKHAGRSRAKLVKRSQSEGEGKGVTNFLGVHTDERARNGNVGKNNGSSERGGGAGRKTSSLGNERGATPECREGRPYNV</sequence>
<gene>
    <name evidence="2" type="ORF">THAOC_00949</name>
</gene>